<protein>
    <submittedName>
        <fullName evidence="3">Uncharacterized protein</fullName>
    </submittedName>
</protein>
<name>S9X5N3_SCHCR</name>
<dbReference type="AlphaFoldDB" id="S9X5N3"/>
<dbReference type="Pfam" id="PF05971">
    <property type="entry name" value="Methyltransf_10"/>
    <property type="match status" value="1"/>
</dbReference>
<evidence type="ECO:0000256" key="1">
    <source>
        <dbReference type="ARBA" id="ARBA00022603"/>
    </source>
</evidence>
<dbReference type="Gene3D" id="3.40.50.150">
    <property type="entry name" value="Vaccinia Virus protein VP39"/>
    <property type="match status" value="1"/>
</dbReference>
<dbReference type="STRING" id="653667.S9X5N3"/>
<dbReference type="GeneID" id="25035995"/>
<keyword evidence="1" id="KW-0489">Methyltransferase</keyword>
<dbReference type="RefSeq" id="XP_013022227.1">
    <property type="nucleotide sequence ID" value="XM_013166773.1"/>
</dbReference>
<dbReference type="PANTHER" id="PTHR13393:SF0">
    <property type="entry name" value="RNA N6-ADENOSINE-METHYLTRANSFERASE METTL16"/>
    <property type="match status" value="1"/>
</dbReference>
<dbReference type="GO" id="GO:0005634">
    <property type="term" value="C:nucleus"/>
    <property type="evidence" value="ECO:0007669"/>
    <property type="project" value="TreeGrafter"/>
</dbReference>
<dbReference type="GO" id="GO:0008168">
    <property type="term" value="F:methyltransferase activity"/>
    <property type="evidence" value="ECO:0007669"/>
    <property type="project" value="UniProtKB-KW"/>
</dbReference>
<dbReference type="InterPro" id="IPR029063">
    <property type="entry name" value="SAM-dependent_MTases_sf"/>
</dbReference>
<dbReference type="eggNOG" id="KOG2912">
    <property type="taxonomic scope" value="Eukaryota"/>
</dbReference>
<sequence length="89" mass="10315">METAFTNESKLDSILHLDFQKLSQTYPPLKPFLQGGHIDFWNQDAVLTLSKAILEVYFSLDLSLPKNRLCPMVPNRLHMESPTKYSAWF</sequence>
<proteinExistence type="predicted"/>
<dbReference type="HOGENOM" id="CLU_2456034_0_0_1"/>
<gene>
    <name evidence="3" type="ORF">SPOG_01668</name>
</gene>
<dbReference type="PANTHER" id="PTHR13393">
    <property type="entry name" value="SAM-DEPENDENT METHYLTRANSFERASE"/>
    <property type="match status" value="1"/>
</dbReference>
<dbReference type="InterPro" id="IPR010286">
    <property type="entry name" value="METTL16/RlmF"/>
</dbReference>
<keyword evidence="2" id="KW-0808">Transferase</keyword>
<reference evidence="3 4" key="1">
    <citation type="journal article" date="2011" name="Science">
        <title>Comparative functional genomics of the fission yeasts.</title>
        <authorList>
            <person name="Rhind N."/>
            <person name="Chen Z."/>
            <person name="Yassour M."/>
            <person name="Thompson D.A."/>
            <person name="Haas B.J."/>
            <person name="Habib N."/>
            <person name="Wapinski I."/>
            <person name="Roy S."/>
            <person name="Lin M.F."/>
            <person name="Heiman D.I."/>
            <person name="Young S.K."/>
            <person name="Furuya K."/>
            <person name="Guo Y."/>
            <person name="Pidoux A."/>
            <person name="Chen H.M."/>
            <person name="Robbertse B."/>
            <person name="Goldberg J.M."/>
            <person name="Aoki K."/>
            <person name="Bayne E.H."/>
            <person name="Berlin A.M."/>
            <person name="Desjardins C.A."/>
            <person name="Dobbs E."/>
            <person name="Dukaj L."/>
            <person name="Fan L."/>
            <person name="FitzGerald M.G."/>
            <person name="French C."/>
            <person name="Gujja S."/>
            <person name="Hansen K."/>
            <person name="Keifenheim D."/>
            <person name="Levin J.Z."/>
            <person name="Mosher R.A."/>
            <person name="Mueller C.A."/>
            <person name="Pfiffner J."/>
            <person name="Priest M."/>
            <person name="Russ C."/>
            <person name="Smialowska A."/>
            <person name="Swoboda P."/>
            <person name="Sykes S.M."/>
            <person name="Vaughn M."/>
            <person name="Vengrova S."/>
            <person name="Yoder R."/>
            <person name="Zeng Q."/>
            <person name="Allshire R."/>
            <person name="Baulcombe D."/>
            <person name="Birren B.W."/>
            <person name="Brown W."/>
            <person name="Ekwall K."/>
            <person name="Kellis M."/>
            <person name="Leatherwood J."/>
            <person name="Levin H."/>
            <person name="Margalit H."/>
            <person name="Martienssen R."/>
            <person name="Nieduszynski C.A."/>
            <person name="Spatafora J.W."/>
            <person name="Friedman N."/>
            <person name="Dalgaard J.Z."/>
            <person name="Baumann P."/>
            <person name="Niki H."/>
            <person name="Regev A."/>
            <person name="Nusbaum C."/>
        </authorList>
    </citation>
    <scope>NUCLEOTIDE SEQUENCE [LARGE SCALE GENOMIC DNA]</scope>
    <source>
        <strain evidence="4">OY26 / ATCC MYA-4695 / CBS 11777 / NBRC 106824 / NRRL Y48691</strain>
    </source>
</reference>
<evidence type="ECO:0000313" key="3">
    <source>
        <dbReference type="EMBL" id="EPY52342.1"/>
    </source>
</evidence>
<dbReference type="GO" id="GO:0070475">
    <property type="term" value="P:rRNA base methylation"/>
    <property type="evidence" value="ECO:0007669"/>
    <property type="project" value="TreeGrafter"/>
</dbReference>
<dbReference type="OrthoDB" id="514248at2759"/>
<keyword evidence="4" id="KW-1185">Reference proteome</keyword>
<evidence type="ECO:0000313" key="4">
    <source>
        <dbReference type="Proteomes" id="UP000015464"/>
    </source>
</evidence>
<organism evidence="3 4">
    <name type="scientific">Schizosaccharomyces cryophilus (strain OY26 / ATCC MYA-4695 / CBS 11777 / NBRC 106824 / NRRL Y48691)</name>
    <name type="common">Fission yeast</name>
    <dbReference type="NCBI Taxonomy" id="653667"/>
    <lineage>
        <taxon>Eukaryota</taxon>
        <taxon>Fungi</taxon>
        <taxon>Dikarya</taxon>
        <taxon>Ascomycota</taxon>
        <taxon>Taphrinomycotina</taxon>
        <taxon>Schizosaccharomycetes</taxon>
        <taxon>Schizosaccharomycetales</taxon>
        <taxon>Schizosaccharomycetaceae</taxon>
        <taxon>Schizosaccharomyces</taxon>
    </lineage>
</organism>
<accession>S9X5N3</accession>
<evidence type="ECO:0000256" key="2">
    <source>
        <dbReference type="ARBA" id="ARBA00022679"/>
    </source>
</evidence>
<dbReference type="Proteomes" id="UP000015464">
    <property type="component" value="Unassembled WGS sequence"/>
</dbReference>
<dbReference type="EMBL" id="KE546989">
    <property type="protein sequence ID" value="EPY52342.1"/>
    <property type="molecule type" value="Genomic_DNA"/>
</dbReference>